<evidence type="ECO:0000313" key="2">
    <source>
        <dbReference type="Proteomes" id="UP000239872"/>
    </source>
</evidence>
<protein>
    <recommendedName>
        <fullName evidence="3">Lipoprotein</fullName>
    </recommendedName>
</protein>
<dbReference type="PROSITE" id="PS51257">
    <property type="entry name" value="PROKAR_LIPOPROTEIN"/>
    <property type="match status" value="1"/>
</dbReference>
<dbReference type="RefSeq" id="WP_105041187.1">
    <property type="nucleotide sequence ID" value="NZ_PPSL01000008.1"/>
</dbReference>
<dbReference type="EMBL" id="PPSL01000008">
    <property type="protein sequence ID" value="PQJ09065.1"/>
    <property type="molecule type" value="Genomic_DNA"/>
</dbReference>
<comment type="caution">
    <text evidence="1">The sequence shown here is derived from an EMBL/GenBank/DDBJ whole genome shotgun (WGS) entry which is preliminary data.</text>
</comment>
<dbReference type="Proteomes" id="UP000239872">
    <property type="component" value="Unassembled WGS sequence"/>
</dbReference>
<name>A0A2S7SR24_9BACT</name>
<evidence type="ECO:0000313" key="1">
    <source>
        <dbReference type="EMBL" id="PQJ09065.1"/>
    </source>
</evidence>
<sequence length="227" mass="26440">MKRHLSFLLFIITGTILTGCDSISFHTIDEKPQIKVDTNLLGLWETDQHEFYLVQTFDEVYKPFPEIDKKDSGYVLEEHNKVYLYYLTEIGERKMAIPLFMAFMSKTSKGMFANICAVPRKTLHHREPKSAYFFVKIKIDKAHKEAILTPLFDTTLHVLTSSAQVKERLEQDADKILQPRSNMIFKKISNKHASVKEAQALAHKLWRQRVDMQPDVNPMQPAKMIQR</sequence>
<accession>A0A2S7SR24</accession>
<organism evidence="1 2">
    <name type="scientific">Flavipsychrobacter stenotrophus</name>
    <dbReference type="NCBI Taxonomy" id="2077091"/>
    <lineage>
        <taxon>Bacteria</taxon>
        <taxon>Pseudomonadati</taxon>
        <taxon>Bacteroidota</taxon>
        <taxon>Chitinophagia</taxon>
        <taxon>Chitinophagales</taxon>
        <taxon>Chitinophagaceae</taxon>
        <taxon>Flavipsychrobacter</taxon>
    </lineage>
</organism>
<gene>
    <name evidence="1" type="ORF">CJD36_021040</name>
</gene>
<dbReference type="OrthoDB" id="1421611at2"/>
<proteinExistence type="predicted"/>
<reference evidence="1 2" key="1">
    <citation type="submission" date="2018-01" db="EMBL/GenBank/DDBJ databases">
        <title>A novel member of the phylum Bacteroidetes isolated from glacier ice.</title>
        <authorList>
            <person name="Liu Q."/>
            <person name="Xin Y.-H."/>
        </authorList>
    </citation>
    <scope>NUCLEOTIDE SEQUENCE [LARGE SCALE GENOMIC DNA]</scope>
    <source>
        <strain evidence="1 2">RB1R16</strain>
    </source>
</reference>
<dbReference type="AlphaFoldDB" id="A0A2S7SR24"/>
<keyword evidence="2" id="KW-1185">Reference proteome</keyword>
<evidence type="ECO:0008006" key="3">
    <source>
        <dbReference type="Google" id="ProtNLM"/>
    </source>
</evidence>